<feature type="region of interest" description="Disordered" evidence="1">
    <location>
        <begin position="98"/>
        <end position="216"/>
    </location>
</feature>
<feature type="domain" description="HTH merR-type" evidence="2">
    <location>
        <begin position="5"/>
        <end position="91"/>
    </location>
</feature>
<feature type="compositionally biased region" description="Low complexity" evidence="1">
    <location>
        <begin position="340"/>
        <end position="367"/>
    </location>
</feature>
<proteinExistence type="predicted"/>
<evidence type="ECO:0000313" key="4">
    <source>
        <dbReference type="Proteomes" id="UP000555564"/>
    </source>
</evidence>
<dbReference type="SMART" id="SM00422">
    <property type="entry name" value="HTH_MERR"/>
    <property type="match status" value="1"/>
</dbReference>
<dbReference type="Pfam" id="PF13411">
    <property type="entry name" value="MerR_1"/>
    <property type="match status" value="1"/>
</dbReference>
<feature type="compositionally biased region" description="Low complexity" evidence="1">
    <location>
        <begin position="316"/>
        <end position="327"/>
    </location>
</feature>
<evidence type="ECO:0000313" key="3">
    <source>
        <dbReference type="EMBL" id="MBB6474619.1"/>
    </source>
</evidence>
<keyword evidence="4" id="KW-1185">Reference proteome</keyword>
<dbReference type="Proteomes" id="UP000555564">
    <property type="component" value="Unassembled WGS sequence"/>
</dbReference>
<dbReference type="GO" id="GO:0006355">
    <property type="term" value="P:regulation of DNA-templated transcription"/>
    <property type="evidence" value="ECO:0007669"/>
    <property type="project" value="InterPro"/>
</dbReference>
<feature type="compositionally biased region" description="Pro residues" evidence="1">
    <location>
        <begin position="104"/>
        <end position="141"/>
    </location>
</feature>
<accession>A0A7X0M929</accession>
<name>A0A7X0M929_9ACTN</name>
<reference evidence="3 4" key="1">
    <citation type="submission" date="2020-08" db="EMBL/GenBank/DDBJ databases">
        <title>Sequencing the genomes of 1000 actinobacteria strains.</title>
        <authorList>
            <person name="Klenk H.-P."/>
        </authorList>
    </citation>
    <scope>NUCLEOTIDE SEQUENCE [LARGE SCALE GENOMIC DNA]</scope>
    <source>
        <strain evidence="3 4">DSM 44936</strain>
    </source>
</reference>
<dbReference type="GO" id="GO:0003677">
    <property type="term" value="F:DNA binding"/>
    <property type="evidence" value="ECO:0007669"/>
    <property type="project" value="UniProtKB-KW"/>
</dbReference>
<dbReference type="SUPFAM" id="SSF46955">
    <property type="entry name" value="Putative DNA-binding domain"/>
    <property type="match status" value="1"/>
</dbReference>
<dbReference type="RefSeq" id="WP_184983288.1">
    <property type="nucleotide sequence ID" value="NZ_BAAALO010000029.1"/>
</dbReference>
<feature type="compositionally biased region" description="Low complexity" evidence="1">
    <location>
        <begin position="142"/>
        <end position="159"/>
    </location>
</feature>
<comment type="caution">
    <text evidence="3">The sequence shown here is derived from an EMBL/GenBank/DDBJ whole genome shotgun (WGS) entry which is preliminary data.</text>
</comment>
<keyword evidence="3" id="KW-0238">DNA-binding</keyword>
<protein>
    <submittedName>
        <fullName evidence="3">DNA-binding transcriptional MerR regulator</fullName>
    </submittedName>
</protein>
<feature type="region of interest" description="Disordered" evidence="1">
    <location>
        <begin position="308"/>
        <end position="393"/>
    </location>
</feature>
<sequence length="393" mass="41388">MSETWTIGELADRAAEALGPSTPRANGRVRDVPNERLIRWYTTIGLLDPPLTRRGRVALYGRRHLLQLVAVKRRQAEGLSIAAIQSELTGAPDSVLESLAHLPTPTPPGPPIPIPAPPPAGSPRTTPPLVDPPRIAPPPADPARTTRPPADPLRATPPVVFHPSRNDDARGPHPSPGAGPPPAIHVPQEPISPLEPLLPPAVRSPGHPGPSDEPHYTPDVARPRFWAERPATFAAAIPESPPGGHRVPPDLPPPGGDALIHGIRLARGVTLLIDGRTPGLDDITAIRTAAGTLLAVLQERHLLAPADPVEPHDLTRTSTTHHPSTRTGASHGTAIHDAAARTTTDPAPPHSTATHTTPLDLPHTTVTRPAADPVATHVTRADTTAGDPEGKQR</sequence>
<dbReference type="EMBL" id="JACHIU010000001">
    <property type="protein sequence ID" value="MBB6474619.1"/>
    <property type="molecule type" value="Genomic_DNA"/>
</dbReference>
<evidence type="ECO:0000259" key="2">
    <source>
        <dbReference type="SMART" id="SM00422"/>
    </source>
</evidence>
<dbReference type="InterPro" id="IPR009061">
    <property type="entry name" value="DNA-bd_dom_put_sf"/>
</dbReference>
<dbReference type="Gene3D" id="1.10.1660.10">
    <property type="match status" value="1"/>
</dbReference>
<dbReference type="AlphaFoldDB" id="A0A7X0M929"/>
<organism evidence="3 4">
    <name type="scientific">Sphaerisporangium rubeum</name>
    <dbReference type="NCBI Taxonomy" id="321317"/>
    <lineage>
        <taxon>Bacteria</taxon>
        <taxon>Bacillati</taxon>
        <taxon>Actinomycetota</taxon>
        <taxon>Actinomycetes</taxon>
        <taxon>Streptosporangiales</taxon>
        <taxon>Streptosporangiaceae</taxon>
        <taxon>Sphaerisporangium</taxon>
    </lineage>
</organism>
<dbReference type="InterPro" id="IPR000551">
    <property type="entry name" value="MerR-type_HTH_dom"/>
</dbReference>
<feature type="compositionally biased region" description="Pro residues" evidence="1">
    <location>
        <begin position="173"/>
        <end position="184"/>
    </location>
</feature>
<evidence type="ECO:0000256" key="1">
    <source>
        <dbReference type="SAM" id="MobiDB-lite"/>
    </source>
</evidence>
<gene>
    <name evidence="3" type="ORF">BJ992_004050</name>
</gene>